<dbReference type="Gene3D" id="3.30.300.30">
    <property type="match status" value="1"/>
</dbReference>
<evidence type="ECO:0000313" key="2">
    <source>
        <dbReference type="EMBL" id="KAG2240821.1"/>
    </source>
</evidence>
<dbReference type="GO" id="GO:0031956">
    <property type="term" value="F:medium-chain fatty acid-CoA ligase activity"/>
    <property type="evidence" value="ECO:0007669"/>
    <property type="project" value="TreeGrafter"/>
</dbReference>
<name>A0A8X7NWU8_BRACI</name>
<comment type="caution">
    <text evidence="2">The sequence shown here is derived from an EMBL/GenBank/DDBJ whole genome shotgun (WGS) entry which is preliminary data.</text>
</comment>
<evidence type="ECO:0000313" key="3">
    <source>
        <dbReference type="Proteomes" id="UP000886595"/>
    </source>
</evidence>
<dbReference type="PANTHER" id="PTHR43201:SF29">
    <property type="entry name" value="MALONATE--COA LIGASE"/>
    <property type="match status" value="1"/>
</dbReference>
<keyword evidence="3" id="KW-1185">Reference proteome</keyword>
<gene>
    <name evidence="2" type="ORF">Bca52824_097070</name>
</gene>
<protein>
    <recommendedName>
        <fullName evidence="1">AMP-binding enzyme C-terminal domain-containing protein</fullName>
    </recommendedName>
</protein>
<dbReference type="EMBL" id="JAAMPC010001462">
    <property type="protein sequence ID" value="KAG2240821.1"/>
    <property type="molecule type" value="Genomic_DNA"/>
</dbReference>
<dbReference type="GO" id="GO:0006631">
    <property type="term" value="P:fatty acid metabolic process"/>
    <property type="evidence" value="ECO:0007669"/>
    <property type="project" value="TreeGrafter"/>
</dbReference>
<dbReference type="InterPro" id="IPR042099">
    <property type="entry name" value="ANL_N_sf"/>
</dbReference>
<sequence length="197" mass="22068">DTDGVGEICIKSPSLFKEYWNLPQVTKESFTEDGYFKTGDAGRVDEDGHYVILGRTSADIMKVGGYKLSALEIESTLLEVNINIHLSFLWSLKVSEAFFRCVLCQHPTVAECCVLGLPDKDYGEAVTAIIVAEGGAKRKREEESKPVMTLEELCGWAKDKLAPYKLPTRLLIWESLPRNAMGKVNKKELKKSLDHQE</sequence>
<dbReference type="AlphaFoldDB" id="A0A8X7NWU8"/>
<feature type="domain" description="AMP-binding enzyme C-terminal" evidence="1">
    <location>
        <begin position="102"/>
        <end position="183"/>
    </location>
</feature>
<dbReference type="Pfam" id="PF13193">
    <property type="entry name" value="AMP-binding_C"/>
    <property type="match status" value="1"/>
</dbReference>
<reference evidence="2 3" key="1">
    <citation type="submission" date="2020-02" db="EMBL/GenBank/DDBJ databases">
        <authorList>
            <person name="Ma Q."/>
            <person name="Huang Y."/>
            <person name="Song X."/>
            <person name="Pei D."/>
        </authorList>
    </citation>
    <scope>NUCLEOTIDE SEQUENCE [LARGE SCALE GENOMIC DNA]</scope>
    <source>
        <strain evidence="2">Sxm20200214</strain>
        <tissue evidence="2">Leaf</tissue>
    </source>
</reference>
<evidence type="ECO:0000259" key="1">
    <source>
        <dbReference type="Pfam" id="PF13193"/>
    </source>
</evidence>
<dbReference type="SUPFAM" id="SSF56801">
    <property type="entry name" value="Acetyl-CoA synthetase-like"/>
    <property type="match status" value="2"/>
</dbReference>
<accession>A0A8X7NWU8</accession>
<proteinExistence type="predicted"/>
<feature type="non-terminal residue" evidence="2">
    <location>
        <position position="1"/>
    </location>
</feature>
<dbReference type="Proteomes" id="UP000886595">
    <property type="component" value="Unassembled WGS sequence"/>
</dbReference>
<dbReference type="Gene3D" id="3.40.50.12780">
    <property type="entry name" value="N-terminal domain of ligase-like"/>
    <property type="match status" value="1"/>
</dbReference>
<dbReference type="PANTHER" id="PTHR43201">
    <property type="entry name" value="ACYL-COA SYNTHETASE"/>
    <property type="match status" value="1"/>
</dbReference>
<dbReference type="InterPro" id="IPR045851">
    <property type="entry name" value="AMP-bd_C_sf"/>
</dbReference>
<dbReference type="OrthoDB" id="2962993at2759"/>
<dbReference type="InterPro" id="IPR025110">
    <property type="entry name" value="AMP-bd_C"/>
</dbReference>
<organism evidence="2 3">
    <name type="scientific">Brassica carinata</name>
    <name type="common">Ethiopian mustard</name>
    <name type="synonym">Abyssinian cabbage</name>
    <dbReference type="NCBI Taxonomy" id="52824"/>
    <lineage>
        <taxon>Eukaryota</taxon>
        <taxon>Viridiplantae</taxon>
        <taxon>Streptophyta</taxon>
        <taxon>Embryophyta</taxon>
        <taxon>Tracheophyta</taxon>
        <taxon>Spermatophyta</taxon>
        <taxon>Magnoliopsida</taxon>
        <taxon>eudicotyledons</taxon>
        <taxon>Gunneridae</taxon>
        <taxon>Pentapetalae</taxon>
        <taxon>rosids</taxon>
        <taxon>malvids</taxon>
        <taxon>Brassicales</taxon>
        <taxon>Brassicaceae</taxon>
        <taxon>Brassiceae</taxon>
        <taxon>Brassica</taxon>
    </lineage>
</organism>